<keyword evidence="2" id="KW-1185">Reference proteome</keyword>
<proteinExistence type="predicted"/>
<dbReference type="InterPro" id="IPR036390">
    <property type="entry name" value="WH_DNA-bd_sf"/>
</dbReference>
<name>A0ABY9MQ44_9GAMM</name>
<dbReference type="RefSeq" id="WP_308895334.1">
    <property type="nucleotide sequence ID" value="NZ_CP133218.1"/>
</dbReference>
<protein>
    <recommendedName>
        <fullName evidence="3">HTH marR-type domain-containing protein</fullName>
    </recommendedName>
</protein>
<dbReference type="Gene3D" id="1.10.10.10">
    <property type="entry name" value="Winged helix-like DNA-binding domain superfamily/Winged helix DNA-binding domain"/>
    <property type="match status" value="1"/>
</dbReference>
<dbReference type="SUPFAM" id="SSF46785">
    <property type="entry name" value="Winged helix' DNA-binding domain"/>
    <property type="match status" value="1"/>
</dbReference>
<organism evidence="1 2">
    <name type="scientific">Thiothrix lacustris</name>
    <dbReference type="NCBI Taxonomy" id="525917"/>
    <lineage>
        <taxon>Bacteria</taxon>
        <taxon>Pseudomonadati</taxon>
        <taxon>Pseudomonadota</taxon>
        <taxon>Gammaproteobacteria</taxon>
        <taxon>Thiotrichales</taxon>
        <taxon>Thiotrichaceae</taxon>
        <taxon>Thiothrix</taxon>
    </lineage>
</organism>
<accession>A0ABY9MQ44</accession>
<sequence>MTNNTLVISVLDPEEAMQQMLADARQLDQGTALAEPNKLVFSSLDQLLSNLSTKRWELVNRLAKEGALSIKKLSELIKRDYSNVHSDVQRLRENGLIETAEDGKVYVPWDNLDIKVSLKRAV</sequence>
<evidence type="ECO:0008006" key="3">
    <source>
        <dbReference type="Google" id="ProtNLM"/>
    </source>
</evidence>
<dbReference type="InterPro" id="IPR036388">
    <property type="entry name" value="WH-like_DNA-bd_sf"/>
</dbReference>
<evidence type="ECO:0000313" key="2">
    <source>
        <dbReference type="Proteomes" id="UP001236657"/>
    </source>
</evidence>
<gene>
    <name evidence="1" type="ORF">RCF98_00130</name>
</gene>
<reference evidence="1 2" key="1">
    <citation type="submission" date="2023-08" db="EMBL/GenBank/DDBJ databases">
        <title>New molecular markers tilS and rpoB for phylogenetic and monitoring studies of the genus Thiothrix biodiversity.</title>
        <authorList>
            <person name="Ravin N.V."/>
            <person name="Smolyakov D."/>
            <person name="Markov N.D."/>
            <person name="Beletsky A.V."/>
            <person name="Mardanov A.V."/>
            <person name="Rudenko T.S."/>
            <person name="Grabovich M.Y."/>
        </authorList>
    </citation>
    <scope>NUCLEOTIDE SEQUENCE [LARGE SCALE GENOMIC DNA]</scope>
    <source>
        <strain evidence="1 2">MK1</strain>
    </source>
</reference>
<dbReference type="EMBL" id="CP133218">
    <property type="protein sequence ID" value="WML90776.1"/>
    <property type="molecule type" value="Genomic_DNA"/>
</dbReference>
<evidence type="ECO:0000313" key="1">
    <source>
        <dbReference type="EMBL" id="WML90776.1"/>
    </source>
</evidence>
<dbReference type="Proteomes" id="UP001236657">
    <property type="component" value="Chromosome"/>
</dbReference>
<dbReference type="Pfam" id="PF25212">
    <property type="entry name" value="HVO_A0114"/>
    <property type="match status" value="1"/>
</dbReference>